<comment type="caution">
    <text evidence="2">The sequence shown here is derived from an EMBL/GenBank/DDBJ whole genome shotgun (WGS) entry which is preliminary data.</text>
</comment>
<keyword evidence="3" id="KW-1185">Reference proteome</keyword>
<name>A0A562JEH1_9FIRM</name>
<protein>
    <submittedName>
        <fullName evidence="2">Uncharacterized protein</fullName>
    </submittedName>
</protein>
<evidence type="ECO:0000313" key="3">
    <source>
        <dbReference type="Proteomes" id="UP000315343"/>
    </source>
</evidence>
<proteinExistence type="predicted"/>
<dbReference type="AlphaFoldDB" id="A0A562JEH1"/>
<sequence length="67" mass="7190">MFNNIFGDNGDSLLFFFLLLVVLACFSGDDGLLGGVGGFGDNDSLLFFFLLLVVLFCSCDKLEGGHC</sequence>
<feature type="transmembrane region" description="Helical" evidence="1">
    <location>
        <begin position="44"/>
        <end position="62"/>
    </location>
</feature>
<dbReference type="Proteomes" id="UP000315343">
    <property type="component" value="Unassembled WGS sequence"/>
</dbReference>
<keyword evidence="1" id="KW-0472">Membrane</keyword>
<keyword evidence="1" id="KW-0812">Transmembrane</keyword>
<dbReference type="RefSeq" id="WP_019229999.1">
    <property type="nucleotide sequence ID" value="NZ_DAMBUX010000015.1"/>
</dbReference>
<organism evidence="2 3">
    <name type="scientific">Sedimentibacter saalensis</name>
    <dbReference type="NCBI Taxonomy" id="130788"/>
    <lineage>
        <taxon>Bacteria</taxon>
        <taxon>Bacillati</taxon>
        <taxon>Bacillota</taxon>
        <taxon>Tissierellia</taxon>
        <taxon>Sedimentibacter</taxon>
    </lineage>
</organism>
<reference evidence="2 3" key="1">
    <citation type="submission" date="2019-07" db="EMBL/GenBank/DDBJ databases">
        <title>Genomic Encyclopedia of Type Strains, Phase I: the one thousand microbial genomes (KMG-I) project.</title>
        <authorList>
            <person name="Kyrpides N."/>
        </authorList>
    </citation>
    <scope>NUCLEOTIDE SEQUENCE [LARGE SCALE GENOMIC DNA]</scope>
    <source>
        <strain evidence="2 3">DSM 13558</strain>
    </source>
</reference>
<evidence type="ECO:0000313" key="2">
    <source>
        <dbReference type="EMBL" id="TWH81592.1"/>
    </source>
</evidence>
<evidence type="ECO:0000256" key="1">
    <source>
        <dbReference type="SAM" id="Phobius"/>
    </source>
</evidence>
<gene>
    <name evidence="2" type="ORF">LY60_01345</name>
</gene>
<accession>A0A562JEH1</accession>
<keyword evidence="1" id="KW-1133">Transmembrane helix</keyword>
<dbReference type="EMBL" id="VLKH01000003">
    <property type="protein sequence ID" value="TWH81592.1"/>
    <property type="molecule type" value="Genomic_DNA"/>
</dbReference>